<evidence type="ECO:0000313" key="2">
    <source>
        <dbReference type="EMBL" id="KAK1406805.1"/>
    </source>
</evidence>
<accession>A0AAD8JLR2</accession>
<comment type="caution">
    <text evidence="2">The sequence shown here is derived from an EMBL/GenBank/DDBJ whole genome shotgun (WGS) entry which is preliminary data.</text>
</comment>
<name>A0AAD8JLR2_TARER</name>
<protein>
    <submittedName>
        <fullName evidence="2">Uncharacterized protein</fullName>
    </submittedName>
</protein>
<gene>
    <name evidence="2" type="ORF">QVD17_38413</name>
</gene>
<dbReference type="EMBL" id="JAUHHV010000011">
    <property type="protein sequence ID" value="KAK1406805.1"/>
    <property type="molecule type" value="Genomic_DNA"/>
</dbReference>
<evidence type="ECO:0000313" key="3">
    <source>
        <dbReference type="Proteomes" id="UP001229421"/>
    </source>
</evidence>
<feature type="transmembrane region" description="Helical" evidence="1">
    <location>
        <begin position="46"/>
        <end position="67"/>
    </location>
</feature>
<proteinExistence type="predicted"/>
<feature type="transmembrane region" description="Helical" evidence="1">
    <location>
        <begin position="136"/>
        <end position="162"/>
    </location>
</feature>
<dbReference type="AlphaFoldDB" id="A0AAD8JLR2"/>
<keyword evidence="1" id="KW-0472">Membrane</keyword>
<feature type="transmembrane region" description="Helical" evidence="1">
    <location>
        <begin position="105"/>
        <end position="124"/>
    </location>
</feature>
<dbReference type="Proteomes" id="UP001229421">
    <property type="component" value="Unassembled WGS sequence"/>
</dbReference>
<feature type="transmembrane region" description="Helical" evidence="1">
    <location>
        <begin position="79"/>
        <end position="99"/>
    </location>
</feature>
<keyword evidence="1" id="KW-1133">Transmembrane helix</keyword>
<evidence type="ECO:0000256" key="1">
    <source>
        <dbReference type="SAM" id="Phobius"/>
    </source>
</evidence>
<keyword evidence="1" id="KW-0812">Transmembrane</keyword>
<organism evidence="2 3">
    <name type="scientific">Tagetes erecta</name>
    <name type="common">African marigold</name>
    <dbReference type="NCBI Taxonomy" id="13708"/>
    <lineage>
        <taxon>Eukaryota</taxon>
        <taxon>Viridiplantae</taxon>
        <taxon>Streptophyta</taxon>
        <taxon>Embryophyta</taxon>
        <taxon>Tracheophyta</taxon>
        <taxon>Spermatophyta</taxon>
        <taxon>Magnoliopsida</taxon>
        <taxon>eudicotyledons</taxon>
        <taxon>Gunneridae</taxon>
        <taxon>Pentapetalae</taxon>
        <taxon>asterids</taxon>
        <taxon>campanulids</taxon>
        <taxon>Asterales</taxon>
        <taxon>Asteraceae</taxon>
        <taxon>Asteroideae</taxon>
        <taxon>Heliantheae alliance</taxon>
        <taxon>Tageteae</taxon>
        <taxon>Tagetes</taxon>
    </lineage>
</organism>
<reference evidence="2" key="1">
    <citation type="journal article" date="2023" name="bioRxiv">
        <title>Improved chromosome-level genome assembly for marigold (Tagetes erecta).</title>
        <authorList>
            <person name="Jiang F."/>
            <person name="Yuan L."/>
            <person name="Wang S."/>
            <person name="Wang H."/>
            <person name="Xu D."/>
            <person name="Wang A."/>
            <person name="Fan W."/>
        </authorList>
    </citation>
    <scope>NUCLEOTIDE SEQUENCE</scope>
    <source>
        <strain evidence="2">WSJ</strain>
        <tissue evidence="2">Leaf</tissue>
    </source>
</reference>
<keyword evidence="3" id="KW-1185">Reference proteome</keyword>
<sequence length="172" mass="19412">MNPMPTFLMFVLFLNRAHYMGALKLLRMKMVEEQQSAIDMNGNGVFLIGSVVALLAIEIISVILFRAKQSDMKALYYKVLMFSDICLAFVNPFVLLMVLDDNQNHRWIGRLVFYAIIAVVVGYAGYRDENVNNNPFAVGCTYLGLVVVPIFLVLVLSVPIIHNWVTDKGFNS</sequence>